<reference evidence="1" key="1">
    <citation type="journal article" date="2014" name="Front. Microbiol.">
        <title>High frequency of phylogenetically diverse reductive dehalogenase-homologous genes in deep subseafloor sedimentary metagenomes.</title>
        <authorList>
            <person name="Kawai M."/>
            <person name="Futagami T."/>
            <person name="Toyoda A."/>
            <person name="Takaki Y."/>
            <person name="Nishi S."/>
            <person name="Hori S."/>
            <person name="Arai W."/>
            <person name="Tsubouchi T."/>
            <person name="Morono Y."/>
            <person name="Uchiyama I."/>
            <person name="Ito T."/>
            <person name="Fujiyama A."/>
            <person name="Inagaki F."/>
            <person name="Takami H."/>
        </authorList>
    </citation>
    <scope>NUCLEOTIDE SEQUENCE</scope>
    <source>
        <strain evidence="1">Expedition CK06-06</strain>
    </source>
</reference>
<dbReference type="AlphaFoldDB" id="X0S3F1"/>
<proteinExistence type="predicted"/>
<evidence type="ECO:0000313" key="1">
    <source>
        <dbReference type="EMBL" id="GAF75588.1"/>
    </source>
</evidence>
<comment type="caution">
    <text evidence="1">The sequence shown here is derived from an EMBL/GenBank/DDBJ whole genome shotgun (WGS) entry which is preliminary data.</text>
</comment>
<organism evidence="1">
    <name type="scientific">marine sediment metagenome</name>
    <dbReference type="NCBI Taxonomy" id="412755"/>
    <lineage>
        <taxon>unclassified sequences</taxon>
        <taxon>metagenomes</taxon>
        <taxon>ecological metagenomes</taxon>
    </lineage>
</organism>
<gene>
    <name evidence="1" type="ORF">S01H1_05710</name>
</gene>
<accession>X0S3F1</accession>
<sequence length="325" mass="35570">MGANNILTINSTAHGKSAGSSVVITGGVIHTVINLATIVDDTVMFQTATDHDKIKPTQALDDKTLTLGGFADSAWNDEHIILDVPNRRNFIVDGNTTISGGEYLVENLAKGVYTIVSATTDSFTIDLSAYPAMPTGTVYSVEAISGFRIYAAADFNRAKDIYTKMETGEACVFVIMTDGEVSRDEHNMNDAIAGFTKQDLHVLRIQRNFSTVVFLPTHDDLSGVDAQDLCYGSIYTSLLYTLFGFEEYGMAISYSAVPTGDGPSEYNSAWYAHVYDWQLPTVLTLEDGFLQPNDVAFRDIEQTLKLFNDDVALMTSDINLDEEPV</sequence>
<name>X0S3F1_9ZZZZ</name>
<dbReference type="EMBL" id="BARS01002969">
    <property type="protein sequence ID" value="GAF75588.1"/>
    <property type="molecule type" value="Genomic_DNA"/>
</dbReference>
<protein>
    <submittedName>
        <fullName evidence="1">Uncharacterized protein</fullName>
    </submittedName>
</protein>